<name>A0A9P5YT38_9AGAR</name>
<organism evidence="1 2">
    <name type="scientific">Pholiota conissans</name>
    <dbReference type="NCBI Taxonomy" id="109636"/>
    <lineage>
        <taxon>Eukaryota</taxon>
        <taxon>Fungi</taxon>
        <taxon>Dikarya</taxon>
        <taxon>Basidiomycota</taxon>
        <taxon>Agaricomycotina</taxon>
        <taxon>Agaricomycetes</taxon>
        <taxon>Agaricomycetidae</taxon>
        <taxon>Agaricales</taxon>
        <taxon>Agaricineae</taxon>
        <taxon>Strophariaceae</taxon>
        <taxon>Pholiota</taxon>
    </lineage>
</organism>
<dbReference type="EMBL" id="MU155336">
    <property type="protein sequence ID" value="KAF9475338.1"/>
    <property type="molecule type" value="Genomic_DNA"/>
</dbReference>
<comment type="caution">
    <text evidence="1">The sequence shown here is derived from an EMBL/GenBank/DDBJ whole genome shotgun (WGS) entry which is preliminary data.</text>
</comment>
<sequence length="214" mass="24201">MSSTTVLEKPQLHSSKFSCDSTGKVDRIADMNFDPEFVSLCFSLKAGLDAMKKSMVNFDFAADYELHADARTLHLATLEKRNSRVMAFGETDDKGCIIPVGVSLVFFGLPAICDPDTIIFSSCAESKQKFVLEMKYAGFTWRRDVLEDFLEVYPGEGHVTKKILLELIVQEVYYNLNDFSIFENLSIAYINQAEDGVWTLQHGLIDARWAPRQM</sequence>
<evidence type="ECO:0000313" key="1">
    <source>
        <dbReference type="EMBL" id="KAF9475338.1"/>
    </source>
</evidence>
<gene>
    <name evidence="1" type="ORF">BDN70DRAFT_935942</name>
</gene>
<dbReference type="AlphaFoldDB" id="A0A9P5YT38"/>
<dbReference type="Proteomes" id="UP000807469">
    <property type="component" value="Unassembled WGS sequence"/>
</dbReference>
<protein>
    <submittedName>
        <fullName evidence="1">Uncharacterized protein</fullName>
    </submittedName>
</protein>
<keyword evidence="2" id="KW-1185">Reference proteome</keyword>
<reference evidence="1" key="1">
    <citation type="submission" date="2020-11" db="EMBL/GenBank/DDBJ databases">
        <authorList>
            <consortium name="DOE Joint Genome Institute"/>
            <person name="Ahrendt S."/>
            <person name="Riley R."/>
            <person name="Andreopoulos W."/>
            <person name="Labutti K."/>
            <person name="Pangilinan J."/>
            <person name="Ruiz-Duenas F.J."/>
            <person name="Barrasa J.M."/>
            <person name="Sanchez-Garcia M."/>
            <person name="Camarero S."/>
            <person name="Miyauchi S."/>
            <person name="Serrano A."/>
            <person name="Linde D."/>
            <person name="Babiker R."/>
            <person name="Drula E."/>
            <person name="Ayuso-Fernandez I."/>
            <person name="Pacheco R."/>
            <person name="Padilla G."/>
            <person name="Ferreira P."/>
            <person name="Barriuso J."/>
            <person name="Kellner H."/>
            <person name="Castanera R."/>
            <person name="Alfaro M."/>
            <person name="Ramirez L."/>
            <person name="Pisabarro A.G."/>
            <person name="Kuo A."/>
            <person name="Tritt A."/>
            <person name="Lipzen A."/>
            <person name="He G."/>
            <person name="Yan M."/>
            <person name="Ng V."/>
            <person name="Cullen D."/>
            <person name="Martin F."/>
            <person name="Rosso M.-N."/>
            <person name="Henrissat B."/>
            <person name="Hibbett D."/>
            <person name="Martinez A.T."/>
            <person name="Grigoriev I.V."/>
        </authorList>
    </citation>
    <scope>NUCLEOTIDE SEQUENCE</scope>
    <source>
        <strain evidence="1">CIRM-BRFM 674</strain>
    </source>
</reference>
<accession>A0A9P5YT38</accession>
<evidence type="ECO:0000313" key="2">
    <source>
        <dbReference type="Proteomes" id="UP000807469"/>
    </source>
</evidence>
<proteinExistence type="predicted"/>